<proteinExistence type="predicted"/>
<organism evidence="2">
    <name type="scientific">Fusarium oxysporum Fo47</name>
    <dbReference type="NCBI Taxonomy" id="660027"/>
    <lineage>
        <taxon>Eukaryota</taxon>
        <taxon>Fungi</taxon>
        <taxon>Dikarya</taxon>
        <taxon>Ascomycota</taxon>
        <taxon>Pezizomycotina</taxon>
        <taxon>Sordariomycetes</taxon>
        <taxon>Hypocreomycetidae</taxon>
        <taxon>Hypocreales</taxon>
        <taxon>Nectriaceae</taxon>
        <taxon>Fusarium</taxon>
        <taxon>Fusarium oxysporum species complex</taxon>
    </lineage>
</organism>
<evidence type="ECO:0000313" key="2">
    <source>
        <dbReference type="EMBL" id="EWZ44736.1"/>
    </source>
</evidence>
<dbReference type="EMBL" id="JH717898">
    <property type="protein sequence ID" value="EWZ44734.1"/>
    <property type="molecule type" value="Genomic_DNA"/>
</dbReference>
<accession>W9KK35</accession>
<dbReference type="EMBL" id="JH717898">
    <property type="protein sequence ID" value="EWZ44737.1"/>
    <property type="molecule type" value="Genomic_DNA"/>
</dbReference>
<protein>
    <submittedName>
        <fullName evidence="2">Uncharacterized protein</fullName>
    </submittedName>
</protein>
<reference evidence="2" key="1">
    <citation type="submission" date="2011-06" db="EMBL/GenBank/DDBJ databases">
        <title>The Genome Sequence of Fusarium oxysporum Fo47.</title>
        <authorList>
            <consortium name="The Broad Institute Genome Sequencing Platform"/>
            <person name="Ma L.-J."/>
            <person name="Gale L.R."/>
            <person name="Schwartz D.C."/>
            <person name="Zhou S."/>
            <person name="Corby-Kistler H."/>
            <person name="Young S.K."/>
            <person name="Zeng Q."/>
            <person name="Gargeya S."/>
            <person name="Fitzgerald M."/>
            <person name="Haas B."/>
            <person name="Abouelleil A."/>
            <person name="Alvarado L."/>
            <person name="Arachchi H.M."/>
            <person name="Berlin A."/>
            <person name="Brown A."/>
            <person name="Chapman S.B."/>
            <person name="Chen Z."/>
            <person name="Dunbar C."/>
            <person name="Freedman E."/>
            <person name="Gearin G."/>
            <person name="Gellesch M."/>
            <person name="Goldberg J."/>
            <person name="Griggs A."/>
            <person name="Gujja S."/>
            <person name="Heiman D."/>
            <person name="Howarth C."/>
            <person name="Larson L."/>
            <person name="Lui A."/>
            <person name="MacDonald P.J.P."/>
            <person name="Mehta T."/>
            <person name="Montmayeur A."/>
            <person name="Murphy C."/>
            <person name="Neiman D."/>
            <person name="Pearson M."/>
            <person name="Priest M."/>
            <person name="Roberts A."/>
            <person name="Saif S."/>
            <person name="Shea T."/>
            <person name="Shenoy N."/>
            <person name="Sisk P."/>
            <person name="Stolte C."/>
            <person name="Sykes S."/>
            <person name="Wortman J."/>
            <person name="Nusbaum C."/>
            <person name="Birren B."/>
        </authorList>
    </citation>
    <scope>NUCLEOTIDE SEQUENCE [LARGE SCALE GENOMIC DNA]</scope>
    <source>
        <strain evidence="2">Fo47</strain>
    </source>
</reference>
<keyword evidence="1" id="KW-1133">Transmembrane helix</keyword>
<feature type="transmembrane region" description="Helical" evidence="1">
    <location>
        <begin position="20"/>
        <end position="41"/>
    </location>
</feature>
<sequence>MAVNLLTKSLATRPCRNRGVTAYLILIFKSPLFYVVELLSLQICQLRHYSYRPAVHTTTTHEGICFASKYYPSCIQRSCYMVSMLFIHMSCGIVLTELLKESTAFDPSLPTML</sequence>
<dbReference type="VEuPathDB" id="FungiDB:FOZG_05371"/>
<keyword evidence="1" id="KW-0472">Membrane</keyword>
<gene>
    <name evidence="2" type="ORF">FOZG_05371</name>
</gene>
<dbReference type="AlphaFoldDB" id="W9KK35"/>
<name>W9KK35_FUSOX</name>
<evidence type="ECO:0000256" key="1">
    <source>
        <dbReference type="SAM" id="Phobius"/>
    </source>
</evidence>
<dbReference type="EMBL" id="JH717898">
    <property type="protein sequence ID" value="EWZ44736.1"/>
    <property type="molecule type" value="Genomic_DNA"/>
</dbReference>
<reference evidence="2" key="2">
    <citation type="submission" date="2012-06" db="EMBL/GenBank/DDBJ databases">
        <title>Annotation of the Genome Sequence of Fusarium oxysporum Fo47.</title>
        <authorList>
            <consortium name="The Broad Institute Genomics Platform"/>
            <person name="Ma L.-J."/>
            <person name="Corby-Kistler H."/>
            <person name="Broz K."/>
            <person name="Gale L.R."/>
            <person name="Jonkers W."/>
            <person name="O'Donnell K."/>
            <person name="Ploetz R."/>
            <person name="Steinberg C."/>
            <person name="Schwartz D.C."/>
            <person name="VanEtten H."/>
            <person name="Zhou S."/>
            <person name="Young S.K."/>
            <person name="Zeng Q."/>
            <person name="Gargeya S."/>
            <person name="Fitzgerald M."/>
            <person name="Abouelleil A."/>
            <person name="Alvarado L."/>
            <person name="Chapman S.B."/>
            <person name="Gainer-Dewar J."/>
            <person name="Goldberg J."/>
            <person name="Griggs A."/>
            <person name="Gujja S."/>
            <person name="Hansen M."/>
            <person name="Howarth C."/>
            <person name="Imamovic A."/>
            <person name="Ireland A."/>
            <person name="Larimer J."/>
            <person name="McCowan C."/>
            <person name="Murphy C."/>
            <person name="Pearson M."/>
            <person name="Poon T.W."/>
            <person name="Priest M."/>
            <person name="Roberts A."/>
            <person name="Saif S."/>
            <person name="Shea T."/>
            <person name="Sykes S."/>
            <person name="Wortman J."/>
            <person name="Nusbaum C."/>
            <person name="Birren B."/>
        </authorList>
    </citation>
    <scope>NUCLEOTIDE SEQUENCE</scope>
    <source>
        <strain evidence="2">Fo47</strain>
    </source>
</reference>
<dbReference type="Proteomes" id="UP000030766">
    <property type="component" value="Unassembled WGS sequence"/>
</dbReference>
<dbReference type="EMBL" id="JH717898">
    <property type="protein sequence ID" value="EWZ44735.1"/>
    <property type="molecule type" value="Genomic_DNA"/>
</dbReference>
<dbReference type="EMBL" id="JH717898">
    <property type="protein sequence ID" value="EWZ44738.1"/>
    <property type="molecule type" value="Genomic_DNA"/>
</dbReference>
<keyword evidence="1" id="KW-0812">Transmembrane</keyword>